<organism evidence="2 3">
    <name type="scientific">Desmophyllum pertusum</name>
    <dbReference type="NCBI Taxonomy" id="174260"/>
    <lineage>
        <taxon>Eukaryota</taxon>
        <taxon>Metazoa</taxon>
        <taxon>Cnidaria</taxon>
        <taxon>Anthozoa</taxon>
        <taxon>Hexacorallia</taxon>
        <taxon>Scleractinia</taxon>
        <taxon>Caryophylliina</taxon>
        <taxon>Caryophylliidae</taxon>
        <taxon>Desmophyllum</taxon>
    </lineage>
</organism>
<reference evidence="2" key="1">
    <citation type="submission" date="2023-01" db="EMBL/GenBank/DDBJ databases">
        <title>Genome assembly of the deep-sea coral Lophelia pertusa.</title>
        <authorList>
            <person name="Herrera S."/>
            <person name="Cordes E."/>
        </authorList>
    </citation>
    <scope>NUCLEOTIDE SEQUENCE</scope>
    <source>
        <strain evidence="2">USNM1676648</strain>
        <tissue evidence="2">Polyp</tissue>
    </source>
</reference>
<keyword evidence="3" id="KW-1185">Reference proteome</keyword>
<evidence type="ECO:0000256" key="1">
    <source>
        <dbReference type="SAM" id="MobiDB-lite"/>
    </source>
</evidence>
<gene>
    <name evidence="2" type="ORF">OS493_032584</name>
</gene>
<proteinExistence type="predicted"/>
<feature type="region of interest" description="Disordered" evidence="1">
    <location>
        <begin position="1"/>
        <end position="80"/>
    </location>
</feature>
<evidence type="ECO:0000313" key="3">
    <source>
        <dbReference type="Proteomes" id="UP001163046"/>
    </source>
</evidence>
<dbReference type="Proteomes" id="UP001163046">
    <property type="component" value="Unassembled WGS sequence"/>
</dbReference>
<accession>A0A9W9YZE9</accession>
<dbReference type="EMBL" id="MU826866">
    <property type="protein sequence ID" value="KAJ7370404.1"/>
    <property type="molecule type" value="Genomic_DNA"/>
</dbReference>
<dbReference type="OrthoDB" id="277802at2759"/>
<protein>
    <submittedName>
        <fullName evidence="2">Uncharacterized protein</fullName>
    </submittedName>
</protein>
<name>A0A9W9YZE9_9CNID</name>
<sequence length="80" mass="8732">MSVAKPGATSNKRHKVKLHSSAQPPTKKVRSAPLTKHMAVEKAFEQPAASFPPEAEGFGRFAPPVEADDDKQDEEEESVF</sequence>
<feature type="compositionally biased region" description="Acidic residues" evidence="1">
    <location>
        <begin position="66"/>
        <end position="80"/>
    </location>
</feature>
<dbReference type="AlphaFoldDB" id="A0A9W9YZE9"/>
<evidence type="ECO:0000313" key="2">
    <source>
        <dbReference type="EMBL" id="KAJ7370404.1"/>
    </source>
</evidence>
<comment type="caution">
    <text evidence="2">The sequence shown here is derived from an EMBL/GenBank/DDBJ whole genome shotgun (WGS) entry which is preliminary data.</text>
</comment>